<keyword evidence="1" id="KW-0285">Flavoprotein</keyword>
<keyword evidence="2" id="KW-0560">Oxidoreductase</keyword>
<dbReference type="PIRSF" id="PIRSF016578">
    <property type="entry name" value="HsaA"/>
    <property type="match status" value="1"/>
</dbReference>
<dbReference type="SUPFAM" id="SSF56645">
    <property type="entry name" value="Acyl-CoA dehydrogenase NM domain-like"/>
    <property type="match status" value="1"/>
</dbReference>
<evidence type="ECO:0000313" key="6">
    <source>
        <dbReference type="Proteomes" id="UP000321192"/>
    </source>
</evidence>
<dbReference type="RefSeq" id="WP_276657280.1">
    <property type="nucleotide sequence ID" value="NZ_SSFD01000066.1"/>
</dbReference>
<dbReference type="Pfam" id="PF08028">
    <property type="entry name" value="Acyl-CoA_dh_2"/>
    <property type="match status" value="1"/>
</dbReference>
<keyword evidence="5" id="KW-0503">Monooxygenase</keyword>
<dbReference type="InterPro" id="IPR009100">
    <property type="entry name" value="AcylCoA_DH/oxidase_NM_dom_sf"/>
</dbReference>
<dbReference type="InterPro" id="IPR013786">
    <property type="entry name" value="AcylCoA_DH/ox_N"/>
</dbReference>
<dbReference type="InterPro" id="IPR013107">
    <property type="entry name" value="Acyl-CoA_DH_C"/>
</dbReference>
<dbReference type="EMBL" id="SSFD01000066">
    <property type="protein sequence ID" value="TXH88811.1"/>
    <property type="molecule type" value="Genomic_DNA"/>
</dbReference>
<reference evidence="5 6" key="1">
    <citation type="submission" date="2018-09" db="EMBL/GenBank/DDBJ databases">
        <title>Metagenome Assembled Genomes from an Advanced Water Purification Facility.</title>
        <authorList>
            <person name="Stamps B.W."/>
            <person name="Spear J.R."/>
        </authorList>
    </citation>
    <scope>NUCLEOTIDE SEQUENCE [LARGE SCALE GENOMIC DNA]</scope>
    <source>
        <strain evidence="5">Bin_27_1</strain>
    </source>
</reference>
<gene>
    <name evidence="5" type="ORF">E6Q80_04900</name>
</gene>
<accession>A0A5C7T1H1</accession>
<dbReference type="Gene3D" id="1.20.140.10">
    <property type="entry name" value="Butyryl-CoA Dehydrogenase, subunit A, domain 3"/>
    <property type="match status" value="1"/>
</dbReference>
<dbReference type="PANTHER" id="PTHR43884">
    <property type="entry name" value="ACYL-COA DEHYDROGENASE"/>
    <property type="match status" value="1"/>
</dbReference>
<evidence type="ECO:0000256" key="1">
    <source>
        <dbReference type="ARBA" id="ARBA00022630"/>
    </source>
</evidence>
<dbReference type="SUPFAM" id="SSF47203">
    <property type="entry name" value="Acyl-CoA dehydrogenase C-terminal domain-like"/>
    <property type="match status" value="1"/>
</dbReference>
<protein>
    <submittedName>
        <fullName evidence="5">Monooxygenase</fullName>
    </submittedName>
</protein>
<name>A0A5C7T1H1_THASP</name>
<dbReference type="InterPro" id="IPR046373">
    <property type="entry name" value="Acyl-CoA_Oxase/DH_mid-dom_sf"/>
</dbReference>
<organism evidence="5 6">
    <name type="scientific">Thauera aminoaromatica</name>
    <dbReference type="NCBI Taxonomy" id="164330"/>
    <lineage>
        <taxon>Bacteria</taxon>
        <taxon>Pseudomonadati</taxon>
        <taxon>Pseudomonadota</taxon>
        <taxon>Betaproteobacteria</taxon>
        <taxon>Rhodocyclales</taxon>
        <taxon>Zoogloeaceae</taxon>
        <taxon>Thauera</taxon>
    </lineage>
</organism>
<evidence type="ECO:0000259" key="4">
    <source>
        <dbReference type="Pfam" id="PF08028"/>
    </source>
</evidence>
<dbReference type="AlphaFoldDB" id="A0A5C7T1H1"/>
<dbReference type="GO" id="GO:0050660">
    <property type="term" value="F:flavin adenine dinucleotide binding"/>
    <property type="evidence" value="ECO:0007669"/>
    <property type="project" value="InterPro"/>
</dbReference>
<sequence length="402" mass="43428">MSLSDAHTLEPNTVSAESPAAIAARLAARFAETAAARDLAGGTPKAERDLLRASGLLKLSIPSAYGGLGASWAETLSVVRQLARADSSVAHVFAFHHLQLASVRLFGSPEQWQPWLLDTVTQGWFWGNALNPLDKRTVATRVAGGREFSGRKSFCSGALDSDMLLASAVEDSAEGKLIIAALPTRRAGITLLEDWDNMGQRQTDSGSALFERVAVAEDEILSRPGPLSSPHACLRPLLAQLIFVNIFLGIAEGALAEARHYTRNEARLWSASPAAHVSEDPYVLAHYGEFWVALESTRALADRAAARFDAAWDTGLALSTEGRGEVALAVATAKVAATRGGLDLTSRIFEVTGARSTTAALRLDRFWRNLRVHTLHDPVDYKVRELGDWALNGRYPKPSFYS</sequence>
<comment type="caution">
    <text evidence="5">The sequence shown here is derived from an EMBL/GenBank/DDBJ whole genome shotgun (WGS) entry which is preliminary data.</text>
</comment>
<proteinExistence type="predicted"/>
<dbReference type="PANTHER" id="PTHR43884:SF12">
    <property type="entry name" value="ISOVALERYL-COA DEHYDROGENASE, MITOCHONDRIAL-RELATED"/>
    <property type="match status" value="1"/>
</dbReference>
<dbReference type="Gene3D" id="2.40.110.10">
    <property type="entry name" value="Butyryl-CoA Dehydrogenase, subunit A, domain 2"/>
    <property type="match status" value="1"/>
</dbReference>
<dbReference type="InterPro" id="IPR037069">
    <property type="entry name" value="AcylCoA_DH/ox_N_sf"/>
</dbReference>
<evidence type="ECO:0000313" key="5">
    <source>
        <dbReference type="EMBL" id="TXH88811.1"/>
    </source>
</evidence>
<evidence type="ECO:0000256" key="2">
    <source>
        <dbReference type="ARBA" id="ARBA00023002"/>
    </source>
</evidence>
<dbReference type="Proteomes" id="UP000321192">
    <property type="component" value="Unassembled WGS sequence"/>
</dbReference>
<dbReference type="Pfam" id="PF02771">
    <property type="entry name" value="Acyl-CoA_dh_N"/>
    <property type="match status" value="1"/>
</dbReference>
<evidence type="ECO:0000259" key="3">
    <source>
        <dbReference type="Pfam" id="PF02771"/>
    </source>
</evidence>
<dbReference type="GO" id="GO:0008470">
    <property type="term" value="F:3-methylbutanoyl-CoA dehydrogenase activity"/>
    <property type="evidence" value="ECO:0007669"/>
    <property type="project" value="TreeGrafter"/>
</dbReference>
<dbReference type="FunFam" id="2.40.110.10:FF:000020">
    <property type="entry name" value="Putative acyl-CoA dehydrogenase YdbM"/>
    <property type="match status" value="1"/>
</dbReference>
<feature type="domain" description="Acyl-CoA dehydrogenase/oxidase N-terminal" evidence="3">
    <location>
        <begin position="26"/>
        <end position="119"/>
    </location>
</feature>
<dbReference type="GO" id="GO:0006552">
    <property type="term" value="P:L-leucine catabolic process"/>
    <property type="evidence" value="ECO:0007669"/>
    <property type="project" value="TreeGrafter"/>
</dbReference>
<dbReference type="InterPro" id="IPR036250">
    <property type="entry name" value="AcylCo_DH-like_C"/>
</dbReference>
<dbReference type="GO" id="GO:0004497">
    <property type="term" value="F:monooxygenase activity"/>
    <property type="evidence" value="ECO:0007669"/>
    <property type="project" value="UniProtKB-KW"/>
</dbReference>
<dbReference type="Gene3D" id="1.10.540.10">
    <property type="entry name" value="Acyl-CoA dehydrogenase/oxidase, N-terminal domain"/>
    <property type="match status" value="1"/>
</dbReference>
<feature type="domain" description="Acyl-CoA dehydrogenase C-terminal" evidence="4">
    <location>
        <begin position="242"/>
        <end position="377"/>
    </location>
</feature>